<evidence type="ECO:0000256" key="2">
    <source>
        <dbReference type="ARBA" id="ARBA00022771"/>
    </source>
</evidence>
<dbReference type="InterPro" id="IPR001293">
    <property type="entry name" value="Znf_TRAF"/>
</dbReference>
<keyword evidence="3 4" id="KW-0862">Zinc</keyword>
<dbReference type="SUPFAM" id="SSF49599">
    <property type="entry name" value="TRAF domain-like"/>
    <property type="match status" value="1"/>
</dbReference>
<dbReference type="Gene3D" id="3.30.40.10">
    <property type="entry name" value="Zinc/RING finger domain, C3HC4 (zinc finger)"/>
    <property type="match status" value="2"/>
</dbReference>
<evidence type="ECO:0000256" key="3">
    <source>
        <dbReference type="ARBA" id="ARBA00022833"/>
    </source>
</evidence>
<keyword evidence="8" id="KW-1185">Reference proteome</keyword>
<evidence type="ECO:0000313" key="7">
    <source>
        <dbReference type="Ensembl" id="ENSDCDP00010059867.1"/>
    </source>
</evidence>
<dbReference type="RefSeq" id="XP_028818438.1">
    <property type="nucleotide sequence ID" value="XM_028962605.1"/>
</dbReference>
<sequence length="276" mass="31706">MKEKVSPAEMSDVEEQDQVPCKHCERPVAESNLTLHESHCLRFLCLCPDCDEPVARDQLEEHRVDRHTPVKCTMCGQKVERRHLPDHQSSECEERLACCGFCSLEIPMSRMNEHTVACGSRTEHCSGCGCYVRLKDVRQHSQTCSSSDLQDLYAIPNMSSSSKETQAVCSDCGGSFPSKYLEKHQLQCMSRSMQNISIKRDEDHKPDSDLLLSDFLTRKKGGFVQEISFCPHCDLALPLETLKWHEQKCRVKKSMKQPRREEKKWKKYPKIPAMNK</sequence>
<evidence type="ECO:0000259" key="6">
    <source>
        <dbReference type="PROSITE" id="PS50145"/>
    </source>
</evidence>
<dbReference type="GO" id="GO:0005739">
    <property type="term" value="C:mitochondrion"/>
    <property type="evidence" value="ECO:0007669"/>
    <property type="project" value="TreeGrafter"/>
</dbReference>
<gene>
    <name evidence="7" type="primary">XAF1</name>
</gene>
<dbReference type="InterPro" id="IPR051986">
    <property type="entry name" value="Innate_Immune_Apopt_Reg"/>
</dbReference>
<feature type="zinc finger region" description="TRAF-type" evidence="4">
    <location>
        <begin position="69"/>
        <end position="111"/>
    </location>
</feature>
<evidence type="ECO:0000256" key="1">
    <source>
        <dbReference type="ARBA" id="ARBA00022723"/>
    </source>
</evidence>
<dbReference type="GeneID" id="114769519"/>
<dbReference type="Pfam" id="PF21366">
    <property type="entry name" value="TRAFD1-XIAF1_ZnF"/>
    <property type="match status" value="1"/>
</dbReference>
<dbReference type="InterPro" id="IPR013083">
    <property type="entry name" value="Znf_RING/FYVE/PHD"/>
</dbReference>
<dbReference type="PROSITE" id="PS50145">
    <property type="entry name" value="ZF_TRAF"/>
    <property type="match status" value="1"/>
</dbReference>
<proteinExistence type="predicted"/>
<reference evidence="7 8" key="1">
    <citation type="submission" date="2020-06" db="EMBL/GenBank/DDBJ databases">
        <authorList>
            <consortium name="Wellcome Sanger Institute Data Sharing"/>
        </authorList>
    </citation>
    <scope>NUCLEOTIDE SEQUENCE [LARGE SCALE GENOMIC DNA]</scope>
</reference>
<name>A0AAY4EQD5_9TELE</name>
<dbReference type="PANTHER" id="PTHR16295">
    <property type="entry name" value="TRAF-TYPE ZINC FINGER PROTEIN-RELATED"/>
    <property type="match status" value="1"/>
</dbReference>
<dbReference type="GO" id="GO:0008270">
    <property type="term" value="F:zinc ion binding"/>
    <property type="evidence" value="ECO:0007669"/>
    <property type="project" value="UniProtKB-KW"/>
</dbReference>
<keyword evidence="2 4" id="KW-0863">Zinc-finger</keyword>
<evidence type="ECO:0000256" key="5">
    <source>
        <dbReference type="SAM" id="MobiDB-lite"/>
    </source>
</evidence>
<dbReference type="Ensembl" id="ENSDCDT00010070599.1">
    <property type="protein sequence ID" value="ENSDCDP00010059867.1"/>
    <property type="gene ID" value="ENSDCDG00010033393.1"/>
</dbReference>
<reference evidence="7" key="3">
    <citation type="submission" date="2025-09" db="UniProtKB">
        <authorList>
            <consortium name="Ensembl"/>
        </authorList>
    </citation>
    <scope>IDENTIFICATION</scope>
</reference>
<dbReference type="PANTHER" id="PTHR16295:SF17">
    <property type="entry name" value="XIAP-ASSOCIATED FACTOR 1"/>
    <property type="match status" value="1"/>
</dbReference>
<reference evidence="7" key="2">
    <citation type="submission" date="2025-08" db="UniProtKB">
        <authorList>
            <consortium name="Ensembl"/>
        </authorList>
    </citation>
    <scope>IDENTIFICATION</scope>
</reference>
<feature type="domain" description="TRAF-type" evidence="6">
    <location>
        <begin position="69"/>
        <end position="111"/>
    </location>
</feature>
<evidence type="ECO:0000313" key="8">
    <source>
        <dbReference type="Proteomes" id="UP000694580"/>
    </source>
</evidence>
<dbReference type="InterPro" id="IPR049439">
    <property type="entry name" value="TRAFD1-XIAF1_Znf"/>
</dbReference>
<dbReference type="Proteomes" id="UP000694580">
    <property type="component" value="Chromosome 19"/>
</dbReference>
<accession>A0AAY4EQD5</accession>
<dbReference type="AlphaFoldDB" id="A0AAY4EQD5"/>
<evidence type="ECO:0000256" key="4">
    <source>
        <dbReference type="PROSITE-ProRule" id="PRU00207"/>
    </source>
</evidence>
<organism evidence="7 8">
    <name type="scientific">Denticeps clupeoides</name>
    <name type="common">denticle herring</name>
    <dbReference type="NCBI Taxonomy" id="299321"/>
    <lineage>
        <taxon>Eukaryota</taxon>
        <taxon>Metazoa</taxon>
        <taxon>Chordata</taxon>
        <taxon>Craniata</taxon>
        <taxon>Vertebrata</taxon>
        <taxon>Euteleostomi</taxon>
        <taxon>Actinopterygii</taxon>
        <taxon>Neopterygii</taxon>
        <taxon>Teleostei</taxon>
        <taxon>Clupei</taxon>
        <taxon>Clupeiformes</taxon>
        <taxon>Denticipitoidei</taxon>
        <taxon>Denticipitidae</taxon>
        <taxon>Denticeps</taxon>
    </lineage>
</organism>
<protein>
    <recommendedName>
        <fullName evidence="6">TRAF-type domain-containing protein</fullName>
    </recommendedName>
</protein>
<feature type="region of interest" description="Disordered" evidence="5">
    <location>
        <begin position="254"/>
        <end position="276"/>
    </location>
</feature>
<dbReference type="GeneTree" id="ENSGT00530000063869"/>
<keyword evidence="1 4" id="KW-0479">Metal-binding</keyword>